<protein>
    <submittedName>
        <fullName evidence="1">Integrase, catalytic core</fullName>
    </submittedName>
</protein>
<sequence>MALASRFMHDEFEYSTIIRPQGSLPSNTKTNPREQLHAIIVRDEVGLVESKPEQRQEIVVSNGKVEVSQNEQKLVGKEYKPRVPFPNAMKDHTNEQFALSQRPNSVKFLKELLENKPNLDDSLHVELNAVCSTILKNKLPNKLKDPGSFTIPCLIGSLNVNNVLTGLRASINVMPYKLFKQLGLEKAKFLGILLNMFLSKLINSYSS</sequence>
<accession>A0A5B6VB54</accession>
<gene>
    <name evidence="1" type="ORF">EPI10_001393</name>
</gene>
<evidence type="ECO:0000313" key="1">
    <source>
        <dbReference type="EMBL" id="KAA3466294.1"/>
    </source>
</evidence>
<evidence type="ECO:0000313" key="2">
    <source>
        <dbReference type="Proteomes" id="UP000325315"/>
    </source>
</evidence>
<proteinExistence type="predicted"/>
<dbReference type="PANTHER" id="PTHR33067:SF9">
    <property type="entry name" value="RNA-DIRECTED DNA POLYMERASE"/>
    <property type="match status" value="1"/>
</dbReference>
<name>A0A5B6VB54_9ROSI</name>
<dbReference type="PANTHER" id="PTHR33067">
    <property type="entry name" value="RNA-DIRECTED DNA POLYMERASE-RELATED"/>
    <property type="match status" value="1"/>
</dbReference>
<organism evidence="1 2">
    <name type="scientific">Gossypium australe</name>
    <dbReference type="NCBI Taxonomy" id="47621"/>
    <lineage>
        <taxon>Eukaryota</taxon>
        <taxon>Viridiplantae</taxon>
        <taxon>Streptophyta</taxon>
        <taxon>Embryophyta</taxon>
        <taxon>Tracheophyta</taxon>
        <taxon>Spermatophyta</taxon>
        <taxon>Magnoliopsida</taxon>
        <taxon>eudicotyledons</taxon>
        <taxon>Gunneridae</taxon>
        <taxon>Pentapetalae</taxon>
        <taxon>rosids</taxon>
        <taxon>malvids</taxon>
        <taxon>Malvales</taxon>
        <taxon>Malvaceae</taxon>
        <taxon>Malvoideae</taxon>
        <taxon>Gossypium</taxon>
    </lineage>
</organism>
<comment type="caution">
    <text evidence="1">The sequence shown here is derived from an EMBL/GenBank/DDBJ whole genome shotgun (WGS) entry which is preliminary data.</text>
</comment>
<keyword evidence="2" id="KW-1185">Reference proteome</keyword>
<dbReference type="OrthoDB" id="997500at2759"/>
<reference evidence="2" key="1">
    <citation type="journal article" date="2019" name="Plant Biotechnol. J.">
        <title>Genome sequencing of the Australian wild diploid species Gossypium australe highlights disease resistance and delayed gland morphogenesis.</title>
        <authorList>
            <person name="Cai Y."/>
            <person name="Cai X."/>
            <person name="Wang Q."/>
            <person name="Wang P."/>
            <person name="Zhang Y."/>
            <person name="Cai C."/>
            <person name="Xu Y."/>
            <person name="Wang K."/>
            <person name="Zhou Z."/>
            <person name="Wang C."/>
            <person name="Geng S."/>
            <person name="Li B."/>
            <person name="Dong Q."/>
            <person name="Hou Y."/>
            <person name="Wang H."/>
            <person name="Ai P."/>
            <person name="Liu Z."/>
            <person name="Yi F."/>
            <person name="Sun M."/>
            <person name="An G."/>
            <person name="Cheng J."/>
            <person name="Zhang Y."/>
            <person name="Shi Q."/>
            <person name="Xie Y."/>
            <person name="Shi X."/>
            <person name="Chang Y."/>
            <person name="Huang F."/>
            <person name="Chen Y."/>
            <person name="Hong S."/>
            <person name="Mi L."/>
            <person name="Sun Q."/>
            <person name="Zhang L."/>
            <person name="Zhou B."/>
            <person name="Peng R."/>
            <person name="Zhang X."/>
            <person name="Liu F."/>
        </authorList>
    </citation>
    <scope>NUCLEOTIDE SEQUENCE [LARGE SCALE GENOMIC DNA]</scope>
    <source>
        <strain evidence="2">cv. PA1801</strain>
    </source>
</reference>
<dbReference type="AlphaFoldDB" id="A0A5B6VB54"/>
<dbReference type="EMBL" id="SMMG02000007">
    <property type="protein sequence ID" value="KAA3466294.1"/>
    <property type="molecule type" value="Genomic_DNA"/>
</dbReference>
<dbReference type="Proteomes" id="UP000325315">
    <property type="component" value="Unassembled WGS sequence"/>
</dbReference>